<comment type="caution">
    <text evidence="2">The sequence shown here is derived from an EMBL/GenBank/DDBJ whole genome shotgun (WGS) entry which is preliminary data.</text>
</comment>
<reference evidence="2 3" key="1">
    <citation type="submission" date="2019-06" db="EMBL/GenBank/DDBJ databases">
        <title>Sequencing the genomes of 1000 actinobacteria strains.</title>
        <authorList>
            <person name="Klenk H.-P."/>
        </authorList>
    </citation>
    <scope>NUCLEOTIDE SEQUENCE [LARGE SCALE GENOMIC DNA]</scope>
    <source>
        <strain evidence="2 3">DSM 12362</strain>
    </source>
</reference>
<keyword evidence="3" id="KW-1185">Reference proteome</keyword>
<dbReference type="AlphaFoldDB" id="A0A543KPA8"/>
<organism evidence="2 3">
    <name type="scientific">Ornithinimicrobium humiphilum</name>
    <dbReference type="NCBI Taxonomy" id="125288"/>
    <lineage>
        <taxon>Bacteria</taxon>
        <taxon>Bacillati</taxon>
        <taxon>Actinomycetota</taxon>
        <taxon>Actinomycetes</taxon>
        <taxon>Micrococcales</taxon>
        <taxon>Ornithinimicrobiaceae</taxon>
        <taxon>Ornithinimicrobium</taxon>
    </lineage>
</organism>
<feature type="region of interest" description="Disordered" evidence="1">
    <location>
        <begin position="304"/>
        <end position="340"/>
    </location>
</feature>
<evidence type="ECO:0000256" key="1">
    <source>
        <dbReference type="SAM" id="MobiDB-lite"/>
    </source>
</evidence>
<accession>A0A543KPA8</accession>
<protein>
    <submittedName>
        <fullName evidence="2">Uncharacterized protein</fullName>
    </submittedName>
</protein>
<evidence type="ECO:0000313" key="2">
    <source>
        <dbReference type="EMBL" id="TQM96914.1"/>
    </source>
</evidence>
<dbReference type="Proteomes" id="UP000315133">
    <property type="component" value="Unassembled WGS sequence"/>
</dbReference>
<evidence type="ECO:0000313" key="3">
    <source>
        <dbReference type="Proteomes" id="UP000315133"/>
    </source>
</evidence>
<dbReference type="EMBL" id="VFPU01000001">
    <property type="protein sequence ID" value="TQM96914.1"/>
    <property type="molecule type" value="Genomic_DNA"/>
</dbReference>
<name>A0A543KPA8_9MICO</name>
<sequence>MTEHPVGDSGWADVEPHQNALMSLHAREEDGAGFVPGVRRMGTGQALHTLAEASLDDVPVSARIGTLGELARAGFPELETAEAQYVALAESVAQARTGIDAQQLLDDVKEAAGDGVPFSALTSGRSLEHHEAAFVGQDVCSVRRVVTGGLAATWVFSEFETNAPFEKVADWVDPRSWPRRGPMLFRGMDLVGSGRPVSLPGPPRSEEHWHGIFHEKVQIVGPVNTLLHCDFWRDARAAGMTYDLALSLDDLIEVDRGFLTVNDLGPVRRVKALKIVGFRQKIWDQVTTLVRPFWTEWVRRAVEGGSSSRPVETPGPGPAGPDLDPGRAPGHDRPSGGRNLSWLEPAEDWIQFAAESSRTYVDLLDDMAGAAMQPDVRPADLLGHQRRIFNQLARDWSQAWVHGMGLLGQIADEGLEHGVAPPDRSGATFTAAASGVPGRTVPADQAGAEGTTVPLLDLRPDDAPAVSDLVSIEAGGARIPAASIAATVTPLGEGHAVRLRVDGTSWSPGLYVGEVVARPGAAPAPVQLYISRTTEV</sequence>
<proteinExistence type="predicted"/>
<gene>
    <name evidence="2" type="ORF">FB476_1807</name>
</gene>